<dbReference type="Pfam" id="PF00293">
    <property type="entry name" value="NUDIX"/>
    <property type="match status" value="1"/>
</dbReference>
<dbReference type="PANTHER" id="PTHR43046">
    <property type="entry name" value="GDP-MANNOSE MANNOSYL HYDROLASE"/>
    <property type="match status" value="1"/>
</dbReference>
<dbReference type="InterPro" id="IPR020476">
    <property type="entry name" value="Nudix_hydrolase"/>
</dbReference>
<name>A0ABV8GG58_9ACTN</name>
<dbReference type="PANTHER" id="PTHR43046:SF14">
    <property type="entry name" value="MUTT_NUDIX FAMILY PROTEIN"/>
    <property type="match status" value="1"/>
</dbReference>
<sequence>MTRLVATNTVPWIPVTHRMDLILAPTLPPAHQITSAFAFVWDQADRMLMTCVDREGRGWDLPGGHVEPGESAAEAAARELHEETGLRLEPADLSVFARERIELLEPPPADYRYASLTYMVMFRAVLPSRGAPTRPPTGTESTRADWIPRQEIERLSPGRTWLALLDTASAL</sequence>
<dbReference type="Gene3D" id="3.90.79.10">
    <property type="entry name" value="Nucleoside Triphosphate Pyrophosphohydrolase"/>
    <property type="match status" value="1"/>
</dbReference>
<evidence type="ECO:0000256" key="4">
    <source>
        <dbReference type="RuleBase" id="RU003476"/>
    </source>
</evidence>
<comment type="caution">
    <text evidence="6">The sequence shown here is derived from an EMBL/GenBank/DDBJ whole genome shotgun (WGS) entry which is preliminary data.</text>
</comment>
<comment type="cofactor">
    <cofactor evidence="1">
        <name>Mg(2+)</name>
        <dbReference type="ChEBI" id="CHEBI:18420"/>
    </cofactor>
</comment>
<dbReference type="CDD" id="cd02883">
    <property type="entry name" value="NUDIX_Hydrolase"/>
    <property type="match status" value="1"/>
</dbReference>
<dbReference type="Proteomes" id="UP001595851">
    <property type="component" value="Unassembled WGS sequence"/>
</dbReference>
<reference evidence="7" key="1">
    <citation type="journal article" date="2019" name="Int. J. Syst. Evol. Microbiol.">
        <title>The Global Catalogue of Microorganisms (GCM) 10K type strain sequencing project: providing services to taxonomists for standard genome sequencing and annotation.</title>
        <authorList>
            <consortium name="The Broad Institute Genomics Platform"/>
            <consortium name="The Broad Institute Genome Sequencing Center for Infectious Disease"/>
            <person name="Wu L."/>
            <person name="Ma J."/>
        </authorList>
    </citation>
    <scope>NUCLEOTIDE SEQUENCE [LARGE SCALE GENOMIC DNA]</scope>
    <source>
        <strain evidence="7">TBRC 1276</strain>
    </source>
</reference>
<dbReference type="RefSeq" id="WP_379532703.1">
    <property type="nucleotide sequence ID" value="NZ_JBHSBI010000023.1"/>
</dbReference>
<evidence type="ECO:0000256" key="2">
    <source>
        <dbReference type="ARBA" id="ARBA00005582"/>
    </source>
</evidence>
<dbReference type="InterPro" id="IPR015797">
    <property type="entry name" value="NUDIX_hydrolase-like_dom_sf"/>
</dbReference>
<keyword evidence="3 4" id="KW-0378">Hydrolase</keyword>
<comment type="similarity">
    <text evidence="2 4">Belongs to the Nudix hydrolase family.</text>
</comment>
<dbReference type="EMBL" id="JBHSBI010000023">
    <property type="protein sequence ID" value="MFC4012808.1"/>
    <property type="molecule type" value="Genomic_DNA"/>
</dbReference>
<dbReference type="PROSITE" id="PS00893">
    <property type="entry name" value="NUDIX_BOX"/>
    <property type="match status" value="1"/>
</dbReference>
<organism evidence="6 7">
    <name type="scientific">Nonomuraea purpurea</name>
    <dbReference type="NCBI Taxonomy" id="1849276"/>
    <lineage>
        <taxon>Bacteria</taxon>
        <taxon>Bacillati</taxon>
        <taxon>Actinomycetota</taxon>
        <taxon>Actinomycetes</taxon>
        <taxon>Streptosporangiales</taxon>
        <taxon>Streptosporangiaceae</taxon>
        <taxon>Nonomuraea</taxon>
    </lineage>
</organism>
<feature type="domain" description="Nudix hydrolase" evidence="5">
    <location>
        <begin position="29"/>
        <end position="169"/>
    </location>
</feature>
<evidence type="ECO:0000256" key="3">
    <source>
        <dbReference type="ARBA" id="ARBA00022801"/>
    </source>
</evidence>
<dbReference type="PRINTS" id="PR00502">
    <property type="entry name" value="NUDIXFAMILY"/>
</dbReference>
<keyword evidence="7" id="KW-1185">Reference proteome</keyword>
<dbReference type="InterPro" id="IPR020084">
    <property type="entry name" value="NUDIX_hydrolase_CS"/>
</dbReference>
<dbReference type="InterPro" id="IPR000086">
    <property type="entry name" value="NUDIX_hydrolase_dom"/>
</dbReference>
<evidence type="ECO:0000313" key="6">
    <source>
        <dbReference type="EMBL" id="MFC4012808.1"/>
    </source>
</evidence>
<evidence type="ECO:0000256" key="1">
    <source>
        <dbReference type="ARBA" id="ARBA00001946"/>
    </source>
</evidence>
<gene>
    <name evidence="6" type="ORF">ACFOY2_36640</name>
</gene>
<dbReference type="GO" id="GO:0016787">
    <property type="term" value="F:hydrolase activity"/>
    <property type="evidence" value="ECO:0007669"/>
    <property type="project" value="UniProtKB-KW"/>
</dbReference>
<proteinExistence type="inferred from homology"/>
<dbReference type="SUPFAM" id="SSF55811">
    <property type="entry name" value="Nudix"/>
    <property type="match status" value="1"/>
</dbReference>
<dbReference type="EC" id="3.6.-.-" evidence="6"/>
<protein>
    <submittedName>
        <fullName evidence="6">NUDIX hydrolase</fullName>
        <ecNumber evidence="6">3.6.-.-</ecNumber>
    </submittedName>
</protein>
<evidence type="ECO:0000259" key="5">
    <source>
        <dbReference type="PROSITE" id="PS51462"/>
    </source>
</evidence>
<evidence type="ECO:0000313" key="7">
    <source>
        <dbReference type="Proteomes" id="UP001595851"/>
    </source>
</evidence>
<dbReference type="PROSITE" id="PS51462">
    <property type="entry name" value="NUDIX"/>
    <property type="match status" value="1"/>
</dbReference>
<accession>A0ABV8GG58</accession>